<protein>
    <submittedName>
        <fullName evidence="1">Uncharacterized protein</fullName>
    </submittedName>
</protein>
<dbReference type="EMBL" id="AGEY01000197">
    <property type="protein sequence ID" value="EHL95723.1"/>
    <property type="molecule type" value="Genomic_DNA"/>
</dbReference>
<dbReference type="RefSeq" id="WP_008215080.1">
    <property type="nucleotide sequence ID" value="NZ_JH415059.1"/>
</dbReference>
<sequence length="41" mass="4468">MDTIISVEQSKASQSQKLSRPLVSRFLGDGMSQQVADSKTI</sequence>
<dbReference type="STRING" id="797515.HMPREF9103_02923"/>
<organism evidence="1 2">
    <name type="scientific">Lentilactobacillus parafarraginis F0439</name>
    <dbReference type="NCBI Taxonomy" id="797515"/>
    <lineage>
        <taxon>Bacteria</taxon>
        <taxon>Bacillati</taxon>
        <taxon>Bacillota</taxon>
        <taxon>Bacilli</taxon>
        <taxon>Lactobacillales</taxon>
        <taxon>Lactobacillaceae</taxon>
        <taxon>Lentilactobacillus</taxon>
    </lineage>
</organism>
<name>G9ZT06_9LACO</name>
<dbReference type="HOGENOM" id="CLU_3271950_0_0_9"/>
<gene>
    <name evidence="1" type="ORF">HMPREF9103_02923</name>
</gene>
<proteinExistence type="predicted"/>
<dbReference type="AlphaFoldDB" id="G9ZT06"/>
<reference evidence="1 2" key="1">
    <citation type="submission" date="2011-09" db="EMBL/GenBank/DDBJ databases">
        <authorList>
            <person name="Weinstock G."/>
            <person name="Sodergren E."/>
            <person name="Clifton S."/>
            <person name="Fulton L."/>
            <person name="Fulton B."/>
            <person name="Courtney L."/>
            <person name="Fronick C."/>
            <person name="Harrison M."/>
            <person name="Strong C."/>
            <person name="Farmer C."/>
            <person name="Delahaunty K."/>
            <person name="Markovic C."/>
            <person name="Hall O."/>
            <person name="Minx P."/>
            <person name="Tomlinson C."/>
            <person name="Mitreva M."/>
            <person name="Hou S."/>
            <person name="Chen J."/>
            <person name="Wollam A."/>
            <person name="Pepin K.H."/>
            <person name="Johnson M."/>
            <person name="Bhonagiri V."/>
            <person name="Zhang X."/>
            <person name="Suruliraj S."/>
            <person name="Warren W."/>
            <person name="Chinwalla A."/>
            <person name="Mardis E.R."/>
            <person name="Wilson R.K."/>
        </authorList>
    </citation>
    <scope>NUCLEOTIDE SEQUENCE [LARGE SCALE GENOMIC DNA]</scope>
    <source>
        <strain evidence="1 2">F0439</strain>
    </source>
</reference>
<keyword evidence="2" id="KW-1185">Reference proteome</keyword>
<dbReference type="PATRIC" id="fig|797515.3.peg.2669"/>
<evidence type="ECO:0000313" key="2">
    <source>
        <dbReference type="Proteomes" id="UP000004625"/>
    </source>
</evidence>
<dbReference type="Proteomes" id="UP000004625">
    <property type="component" value="Unassembled WGS sequence"/>
</dbReference>
<comment type="caution">
    <text evidence="1">The sequence shown here is derived from an EMBL/GenBank/DDBJ whole genome shotgun (WGS) entry which is preliminary data.</text>
</comment>
<accession>G9ZT06</accession>
<evidence type="ECO:0000313" key="1">
    <source>
        <dbReference type="EMBL" id="EHL95723.1"/>
    </source>
</evidence>